<dbReference type="OrthoDB" id="8872498at2"/>
<dbReference type="InterPro" id="IPR011042">
    <property type="entry name" value="6-blade_b-propeller_TolB-like"/>
</dbReference>
<dbReference type="Proteomes" id="UP000007374">
    <property type="component" value="Unassembled WGS sequence"/>
</dbReference>
<dbReference type="SUPFAM" id="SSF63829">
    <property type="entry name" value="Calcium-dependent phosphotriesterase"/>
    <property type="match status" value="1"/>
</dbReference>
<comment type="caution">
    <text evidence="1">The sequence shown here is derived from an EMBL/GenBank/DDBJ whole genome shotgun (WGS) entry which is preliminary data.</text>
</comment>
<evidence type="ECO:0000313" key="1">
    <source>
        <dbReference type="EMBL" id="EKF41600.1"/>
    </source>
</evidence>
<evidence type="ECO:0000313" key="2">
    <source>
        <dbReference type="Proteomes" id="UP000007374"/>
    </source>
</evidence>
<dbReference type="Gene3D" id="2.120.10.30">
    <property type="entry name" value="TolB, C-terminal domain"/>
    <property type="match status" value="1"/>
</dbReference>
<evidence type="ECO:0008006" key="3">
    <source>
        <dbReference type="Google" id="ProtNLM"/>
    </source>
</evidence>
<reference evidence="1 2" key="1">
    <citation type="journal article" date="2012" name="J. Bacteriol.">
        <title>Genome Sequence of Nitratireductor indicus Type Strain C115.</title>
        <authorList>
            <person name="Lai Q."/>
            <person name="Li G."/>
            <person name="Yu Z."/>
            <person name="Shao Z."/>
        </authorList>
    </citation>
    <scope>NUCLEOTIDE SEQUENCE [LARGE SCALE GENOMIC DNA]</scope>
    <source>
        <strain evidence="1 2">C115</strain>
    </source>
</reference>
<dbReference type="EMBL" id="AMSI01000010">
    <property type="protein sequence ID" value="EKF41600.1"/>
    <property type="molecule type" value="Genomic_DNA"/>
</dbReference>
<accession>K2NQH7</accession>
<sequence length="370" mass="39542">MIAVVKKAFDNLFGAGEAAVTVPPLDGAFQPNTVLDTAECVVEQTEPDNLIEYGGRVMFSSGGSLIRLAADGRTEMLESFGAPISALASDGAGRIAIALEGQGILLRDDASGERRIEANSFSGAHCVTAIAFAADGGLVVASGSARHGPSDWARNLMERRHDGTVWHVPAGDPSRARRLASGLAWPSGLLVRSAESTQIVVAEAWRHRLLGVAMKEEQPKVLLDNLPAYPGCLQADKGDVWLSCFAPRSQLIEFVLREATFRKRMLNEVEPEFWVAPAMRSGRSFREPLQGGAVKQLGVLKPWAPTRSYGLLVRLDGALQPRSSYHSRADGSRHGITSALATADGLLVTSRGGDALLRLKPDASRGGEKQ</sequence>
<organism evidence="1 2">
    <name type="scientific">Nitratireductor indicus C115</name>
    <dbReference type="NCBI Taxonomy" id="1231190"/>
    <lineage>
        <taxon>Bacteria</taxon>
        <taxon>Pseudomonadati</taxon>
        <taxon>Pseudomonadota</taxon>
        <taxon>Alphaproteobacteria</taxon>
        <taxon>Hyphomicrobiales</taxon>
        <taxon>Phyllobacteriaceae</taxon>
        <taxon>Nitratireductor</taxon>
    </lineage>
</organism>
<keyword evidence="2" id="KW-1185">Reference proteome</keyword>
<dbReference type="PATRIC" id="fig|1231190.3.peg.3184"/>
<dbReference type="RefSeq" id="WP_009451254.1">
    <property type="nucleotide sequence ID" value="NZ_AMSI01000010.1"/>
</dbReference>
<name>K2NQH7_9HYPH</name>
<dbReference type="eggNOG" id="COG3386">
    <property type="taxonomic scope" value="Bacteria"/>
</dbReference>
<gene>
    <name evidence="1" type="ORF">NA8A_15366</name>
</gene>
<protein>
    <recommendedName>
        <fullName evidence="3">Strictosidine synthase</fullName>
    </recommendedName>
</protein>
<proteinExistence type="predicted"/>
<dbReference type="AlphaFoldDB" id="K2NQH7"/>
<dbReference type="STRING" id="721133.SAMN05216176_110136"/>